<evidence type="ECO:0000256" key="1">
    <source>
        <dbReference type="SAM" id="MobiDB-lite"/>
    </source>
</evidence>
<evidence type="ECO:0000313" key="3">
    <source>
        <dbReference type="Proteomes" id="UP001497480"/>
    </source>
</evidence>
<gene>
    <name evidence="2" type="ORF">LLUT_LOCUS22425</name>
</gene>
<feature type="region of interest" description="Disordered" evidence="1">
    <location>
        <begin position="65"/>
        <end position="85"/>
    </location>
</feature>
<keyword evidence="3" id="KW-1185">Reference proteome</keyword>
<comment type="caution">
    <text evidence="2">The sequence shown here is derived from an EMBL/GenBank/DDBJ whole genome shotgun (WGS) entry which is preliminary data.</text>
</comment>
<dbReference type="AlphaFoldDB" id="A0AAV1XI36"/>
<accession>A0AAV1XI36</accession>
<proteinExistence type="predicted"/>
<sequence length="172" mass="20174">MRLTCLLRNKNLSRPWSHMDKNELKWEKDENFVVKLEFEEDPLIPIGVSYSNLYEWPKSDAEFVRSSDGRKGNNNNNNSHSREPKVVESINCRRMCLKSYEFSRKESVPEKTQKCYERVMEKVASKSHCGKENSRKRNNCLVLRRMKEISCSSLSKVFYGILSCIIVVDVLE</sequence>
<dbReference type="EMBL" id="CAXHTB010000015">
    <property type="protein sequence ID" value="CAL0321365.1"/>
    <property type="molecule type" value="Genomic_DNA"/>
</dbReference>
<name>A0AAV1XI36_LUPLU</name>
<dbReference type="PANTHER" id="PTHR35304:SF1">
    <property type="entry name" value="OS05G0120300 PROTEIN"/>
    <property type="match status" value="1"/>
</dbReference>
<organism evidence="2 3">
    <name type="scientific">Lupinus luteus</name>
    <name type="common">European yellow lupine</name>
    <dbReference type="NCBI Taxonomy" id="3873"/>
    <lineage>
        <taxon>Eukaryota</taxon>
        <taxon>Viridiplantae</taxon>
        <taxon>Streptophyta</taxon>
        <taxon>Embryophyta</taxon>
        <taxon>Tracheophyta</taxon>
        <taxon>Spermatophyta</taxon>
        <taxon>Magnoliopsida</taxon>
        <taxon>eudicotyledons</taxon>
        <taxon>Gunneridae</taxon>
        <taxon>Pentapetalae</taxon>
        <taxon>rosids</taxon>
        <taxon>fabids</taxon>
        <taxon>Fabales</taxon>
        <taxon>Fabaceae</taxon>
        <taxon>Papilionoideae</taxon>
        <taxon>50 kb inversion clade</taxon>
        <taxon>genistoids sensu lato</taxon>
        <taxon>core genistoids</taxon>
        <taxon>Genisteae</taxon>
        <taxon>Lupinus</taxon>
    </lineage>
</organism>
<evidence type="ECO:0000313" key="2">
    <source>
        <dbReference type="EMBL" id="CAL0321365.1"/>
    </source>
</evidence>
<dbReference type="Proteomes" id="UP001497480">
    <property type="component" value="Unassembled WGS sequence"/>
</dbReference>
<dbReference type="PANTHER" id="PTHR35304">
    <property type="entry name" value="OS05G0120300 PROTEIN-RELATED"/>
    <property type="match status" value="1"/>
</dbReference>
<reference evidence="2 3" key="1">
    <citation type="submission" date="2024-03" db="EMBL/GenBank/DDBJ databases">
        <authorList>
            <person name="Martinez-Hernandez J."/>
        </authorList>
    </citation>
    <scope>NUCLEOTIDE SEQUENCE [LARGE SCALE GENOMIC DNA]</scope>
</reference>
<protein>
    <submittedName>
        <fullName evidence="2">Uncharacterized protein</fullName>
    </submittedName>
</protein>